<evidence type="ECO:0000313" key="2">
    <source>
        <dbReference type="EMBL" id="MDR7320524.1"/>
    </source>
</evidence>
<proteinExistence type="predicted"/>
<dbReference type="AlphaFoldDB" id="A0AAE3ZIE7"/>
<evidence type="ECO:0008006" key="4">
    <source>
        <dbReference type="Google" id="ProtNLM"/>
    </source>
</evidence>
<feature type="chain" id="PRO_5041930430" description="Secreted protein" evidence="1">
    <location>
        <begin position="31"/>
        <end position="192"/>
    </location>
</feature>
<evidence type="ECO:0000313" key="3">
    <source>
        <dbReference type="Proteomes" id="UP001183629"/>
    </source>
</evidence>
<gene>
    <name evidence="2" type="ORF">J2S44_000774</name>
</gene>
<dbReference type="RefSeq" id="WP_310409062.1">
    <property type="nucleotide sequence ID" value="NZ_JAVDYC010000001.1"/>
</dbReference>
<organism evidence="2 3">
    <name type="scientific">Catenuloplanes niger</name>
    <dbReference type="NCBI Taxonomy" id="587534"/>
    <lineage>
        <taxon>Bacteria</taxon>
        <taxon>Bacillati</taxon>
        <taxon>Actinomycetota</taxon>
        <taxon>Actinomycetes</taxon>
        <taxon>Micromonosporales</taxon>
        <taxon>Micromonosporaceae</taxon>
        <taxon>Catenuloplanes</taxon>
    </lineage>
</organism>
<dbReference type="Proteomes" id="UP001183629">
    <property type="component" value="Unassembled WGS sequence"/>
</dbReference>
<name>A0AAE3ZIE7_9ACTN</name>
<keyword evidence="3" id="KW-1185">Reference proteome</keyword>
<accession>A0AAE3ZIE7</accession>
<comment type="caution">
    <text evidence="2">The sequence shown here is derived from an EMBL/GenBank/DDBJ whole genome shotgun (WGS) entry which is preliminary data.</text>
</comment>
<protein>
    <recommendedName>
        <fullName evidence="4">Secreted protein</fullName>
    </recommendedName>
</protein>
<sequence length="192" mass="19691">MNLRSLWRALAALVVFSAASVAGIAGPAGAAPGVSYRVSVSPDGAVAVEESAPARGTMKPGLSKPLVLPGGDGFGADTVITCYVYGSGPVSNGFIVSFVIGIDCVGGVPRQLFVNQNIARYLPNNGGYVVEPGSDETCVENNSAALFCYSEAPCFQAGATYDGYALIFGVDENGVLHQTEYYAPPRALGCAV</sequence>
<feature type="signal peptide" evidence="1">
    <location>
        <begin position="1"/>
        <end position="30"/>
    </location>
</feature>
<reference evidence="2 3" key="1">
    <citation type="submission" date="2023-07" db="EMBL/GenBank/DDBJ databases">
        <title>Sequencing the genomes of 1000 actinobacteria strains.</title>
        <authorList>
            <person name="Klenk H.-P."/>
        </authorList>
    </citation>
    <scope>NUCLEOTIDE SEQUENCE [LARGE SCALE GENOMIC DNA]</scope>
    <source>
        <strain evidence="2 3">DSM 44711</strain>
    </source>
</reference>
<evidence type="ECO:0000256" key="1">
    <source>
        <dbReference type="SAM" id="SignalP"/>
    </source>
</evidence>
<dbReference type="EMBL" id="JAVDYC010000001">
    <property type="protein sequence ID" value="MDR7320524.1"/>
    <property type="molecule type" value="Genomic_DNA"/>
</dbReference>
<keyword evidence="1" id="KW-0732">Signal</keyword>